<evidence type="ECO:0000256" key="2">
    <source>
        <dbReference type="ARBA" id="ARBA00005658"/>
    </source>
</evidence>
<comment type="similarity">
    <text evidence="2">Belongs to the BCCT transporter (TC 2.A.15) family.</text>
</comment>
<sequence length="137" mass="14300">MSVPMHHSRSYIEFGVTDLAAARVFYKSAFGWEFNDYGSVCSGIRAPGGNGEVGGLNPGSAPSDEGPIVLLFTAFVGTFIARISRGRTIRGVVVGVVLVPSLVSVVWFSVFGDLDAAGTMNDAKAAGKVRMGGARNT</sequence>
<dbReference type="InterPro" id="IPR029068">
    <property type="entry name" value="Glyas_Bleomycin-R_OHBP_Dase"/>
</dbReference>
<dbReference type="SUPFAM" id="SSF54593">
    <property type="entry name" value="Glyoxalase/Bleomycin resistance protein/Dihydroxybiphenyl dioxygenase"/>
    <property type="match status" value="1"/>
</dbReference>
<evidence type="ECO:0000256" key="6">
    <source>
        <dbReference type="ARBA" id="ARBA00022989"/>
    </source>
</evidence>
<dbReference type="Gene3D" id="3.10.180.10">
    <property type="entry name" value="2,3-Dihydroxybiphenyl 1,2-Dioxygenase, domain 1"/>
    <property type="match status" value="1"/>
</dbReference>
<evidence type="ECO:0000256" key="7">
    <source>
        <dbReference type="ARBA" id="ARBA00023136"/>
    </source>
</evidence>
<evidence type="ECO:0000256" key="8">
    <source>
        <dbReference type="SAM" id="Phobius"/>
    </source>
</evidence>
<feature type="transmembrane region" description="Helical" evidence="8">
    <location>
        <begin position="91"/>
        <end position="110"/>
    </location>
</feature>
<keyword evidence="3" id="KW-0813">Transport</keyword>
<dbReference type="Pfam" id="PF02028">
    <property type="entry name" value="BCCT"/>
    <property type="match status" value="1"/>
</dbReference>
<gene>
    <name evidence="9" type="ORF">FHX47_000259</name>
</gene>
<dbReference type="GO" id="GO:0005886">
    <property type="term" value="C:plasma membrane"/>
    <property type="evidence" value="ECO:0007669"/>
    <property type="project" value="UniProtKB-SubCell"/>
</dbReference>
<comment type="caution">
    <text evidence="9">The sequence shown here is derived from an EMBL/GenBank/DDBJ whole genome shotgun (WGS) entry which is preliminary data.</text>
</comment>
<evidence type="ECO:0000256" key="4">
    <source>
        <dbReference type="ARBA" id="ARBA00022475"/>
    </source>
</evidence>
<dbReference type="InterPro" id="IPR000060">
    <property type="entry name" value="BCCT_transptr"/>
</dbReference>
<dbReference type="PANTHER" id="PTHR30047:SF7">
    <property type="entry name" value="HIGH-AFFINITY CHOLINE TRANSPORT PROTEIN"/>
    <property type="match status" value="1"/>
</dbReference>
<keyword evidence="10" id="KW-1185">Reference proteome</keyword>
<evidence type="ECO:0000256" key="1">
    <source>
        <dbReference type="ARBA" id="ARBA00004651"/>
    </source>
</evidence>
<evidence type="ECO:0000313" key="10">
    <source>
        <dbReference type="Proteomes" id="UP000547528"/>
    </source>
</evidence>
<name>A0A7W5XYM9_9MICC</name>
<keyword evidence="7 8" id="KW-0472">Membrane</keyword>
<proteinExistence type="inferred from homology"/>
<keyword evidence="5 8" id="KW-0812">Transmembrane</keyword>
<keyword evidence="4" id="KW-1003">Cell membrane</keyword>
<dbReference type="GO" id="GO:0022857">
    <property type="term" value="F:transmembrane transporter activity"/>
    <property type="evidence" value="ECO:0007669"/>
    <property type="project" value="InterPro"/>
</dbReference>
<evidence type="ECO:0008006" key="11">
    <source>
        <dbReference type="Google" id="ProtNLM"/>
    </source>
</evidence>
<comment type="subcellular location">
    <subcellularLocation>
        <location evidence="1">Cell membrane</location>
        <topology evidence="1">Multi-pass membrane protein</topology>
    </subcellularLocation>
</comment>
<dbReference type="PANTHER" id="PTHR30047">
    <property type="entry name" value="HIGH-AFFINITY CHOLINE TRANSPORT PROTEIN-RELATED"/>
    <property type="match status" value="1"/>
</dbReference>
<evidence type="ECO:0000313" key="9">
    <source>
        <dbReference type="EMBL" id="MBB3666666.1"/>
    </source>
</evidence>
<organism evidence="9 10">
    <name type="scientific">Garicola koreensis</name>
    <dbReference type="NCBI Taxonomy" id="1262554"/>
    <lineage>
        <taxon>Bacteria</taxon>
        <taxon>Bacillati</taxon>
        <taxon>Actinomycetota</taxon>
        <taxon>Actinomycetes</taxon>
        <taxon>Micrococcales</taxon>
        <taxon>Micrococcaceae</taxon>
        <taxon>Garicola</taxon>
    </lineage>
</organism>
<accession>A0A7W5XYM9</accession>
<dbReference type="EMBL" id="JACIBT010000001">
    <property type="protein sequence ID" value="MBB3666666.1"/>
    <property type="molecule type" value="Genomic_DNA"/>
</dbReference>
<keyword evidence="6 8" id="KW-1133">Transmembrane helix</keyword>
<protein>
    <recommendedName>
        <fullName evidence="11">VOC family protein</fullName>
    </recommendedName>
</protein>
<evidence type="ECO:0000256" key="5">
    <source>
        <dbReference type="ARBA" id="ARBA00022692"/>
    </source>
</evidence>
<reference evidence="9 10" key="1">
    <citation type="submission" date="2020-08" db="EMBL/GenBank/DDBJ databases">
        <title>Sequencing the genomes of 1000 actinobacteria strains.</title>
        <authorList>
            <person name="Klenk H.-P."/>
        </authorList>
    </citation>
    <scope>NUCLEOTIDE SEQUENCE [LARGE SCALE GENOMIC DNA]</scope>
    <source>
        <strain evidence="9 10">DSM 28238</strain>
    </source>
</reference>
<dbReference type="AlphaFoldDB" id="A0A7W5XYM9"/>
<evidence type="ECO:0000256" key="3">
    <source>
        <dbReference type="ARBA" id="ARBA00022448"/>
    </source>
</evidence>
<dbReference type="Proteomes" id="UP000547528">
    <property type="component" value="Unassembled WGS sequence"/>
</dbReference>